<evidence type="ECO:0000256" key="2">
    <source>
        <dbReference type="PROSITE-ProRule" id="PRU00703"/>
    </source>
</evidence>
<dbReference type="InterPro" id="IPR046342">
    <property type="entry name" value="CBS_dom_sf"/>
</dbReference>
<gene>
    <name evidence="4" type="ORF">GCM10007977_082430</name>
</gene>
<proteinExistence type="predicted"/>
<dbReference type="AlphaFoldDB" id="A0A917UBB0"/>
<evidence type="ECO:0000313" key="4">
    <source>
        <dbReference type="EMBL" id="GGM68144.1"/>
    </source>
</evidence>
<evidence type="ECO:0000313" key="5">
    <source>
        <dbReference type="Proteomes" id="UP000642070"/>
    </source>
</evidence>
<dbReference type="InterPro" id="IPR000644">
    <property type="entry name" value="CBS_dom"/>
</dbReference>
<reference evidence="4" key="2">
    <citation type="submission" date="2020-09" db="EMBL/GenBank/DDBJ databases">
        <authorList>
            <person name="Sun Q."/>
            <person name="Ohkuma M."/>
        </authorList>
    </citation>
    <scope>NUCLEOTIDE SEQUENCE</scope>
    <source>
        <strain evidence="4">JCM 19831</strain>
    </source>
</reference>
<dbReference type="PROSITE" id="PS51371">
    <property type="entry name" value="CBS"/>
    <property type="match status" value="2"/>
</dbReference>
<dbReference type="SMART" id="SM00116">
    <property type="entry name" value="CBS"/>
    <property type="match status" value="2"/>
</dbReference>
<accession>A0A917UBB0</accession>
<dbReference type="Proteomes" id="UP000642070">
    <property type="component" value="Unassembled WGS sequence"/>
</dbReference>
<feature type="domain" description="CBS" evidence="3">
    <location>
        <begin position="7"/>
        <end position="65"/>
    </location>
</feature>
<evidence type="ECO:0000259" key="3">
    <source>
        <dbReference type="PROSITE" id="PS51371"/>
    </source>
</evidence>
<feature type="domain" description="CBS" evidence="3">
    <location>
        <begin position="75"/>
        <end position="130"/>
    </location>
</feature>
<dbReference type="SUPFAM" id="SSF54631">
    <property type="entry name" value="CBS-domain pair"/>
    <property type="match status" value="1"/>
</dbReference>
<evidence type="ECO:0000256" key="1">
    <source>
        <dbReference type="ARBA" id="ARBA00023122"/>
    </source>
</evidence>
<dbReference type="InterPro" id="IPR051257">
    <property type="entry name" value="Diverse_CBS-Domain"/>
</dbReference>
<keyword evidence="1 2" id="KW-0129">CBS domain</keyword>
<dbReference type="PANTHER" id="PTHR43080:SF29">
    <property type="entry name" value="OS02G0818000 PROTEIN"/>
    <property type="match status" value="1"/>
</dbReference>
<comment type="caution">
    <text evidence="4">The sequence shown here is derived from an EMBL/GenBank/DDBJ whole genome shotgun (WGS) entry which is preliminary data.</text>
</comment>
<sequence>MHAKDIMSTPAYTVHADAPVSEAVTLLERRSITAAPVVDEHDLLVGLVSEVDLLKNQARTGAAPSATAQRVRDVMSGLPVTAWPEADVADLADAMVRRAAHTVPVVVEEHVVGVVSRCDVLRTLLPTDDAAQREAQHRLDVYADGRRRWPVTVHEAAATIGGEFDDEAERSAVVALVRTTPGVTTLQVRARAA</sequence>
<dbReference type="PANTHER" id="PTHR43080">
    <property type="entry name" value="CBS DOMAIN-CONTAINING PROTEIN CBSX3, MITOCHONDRIAL"/>
    <property type="match status" value="1"/>
</dbReference>
<dbReference type="EMBL" id="BMPI01000057">
    <property type="protein sequence ID" value="GGM68144.1"/>
    <property type="molecule type" value="Genomic_DNA"/>
</dbReference>
<dbReference type="Pfam" id="PF00571">
    <property type="entry name" value="CBS"/>
    <property type="match status" value="2"/>
</dbReference>
<reference evidence="4" key="1">
    <citation type="journal article" date="2014" name="Int. J. Syst. Evol. Microbiol.">
        <title>Complete genome sequence of Corynebacterium casei LMG S-19264T (=DSM 44701T), isolated from a smear-ripened cheese.</title>
        <authorList>
            <consortium name="US DOE Joint Genome Institute (JGI-PGF)"/>
            <person name="Walter F."/>
            <person name="Albersmeier A."/>
            <person name="Kalinowski J."/>
            <person name="Ruckert C."/>
        </authorList>
    </citation>
    <scope>NUCLEOTIDE SEQUENCE</scope>
    <source>
        <strain evidence="4">JCM 19831</strain>
    </source>
</reference>
<dbReference type="RefSeq" id="WP_190255503.1">
    <property type="nucleotide sequence ID" value="NZ_BMPI01000057.1"/>
</dbReference>
<name>A0A917UBB0_9ACTN</name>
<keyword evidence="5" id="KW-1185">Reference proteome</keyword>
<dbReference type="Gene3D" id="3.10.580.10">
    <property type="entry name" value="CBS-domain"/>
    <property type="match status" value="1"/>
</dbReference>
<organism evidence="4 5">
    <name type="scientific">Dactylosporangium sucinum</name>
    <dbReference type="NCBI Taxonomy" id="1424081"/>
    <lineage>
        <taxon>Bacteria</taxon>
        <taxon>Bacillati</taxon>
        <taxon>Actinomycetota</taxon>
        <taxon>Actinomycetes</taxon>
        <taxon>Micromonosporales</taxon>
        <taxon>Micromonosporaceae</taxon>
        <taxon>Dactylosporangium</taxon>
    </lineage>
</organism>
<protein>
    <recommendedName>
        <fullName evidence="3">CBS domain-containing protein</fullName>
    </recommendedName>
</protein>